<comment type="caution">
    <text evidence="1">The sequence shown here is derived from an EMBL/GenBank/DDBJ whole genome shotgun (WGS) entry which is preliminary data.</text>
</comment>
<sequence length="112" mass="13199">MYGRESWVWQKKNERKINAVEIRSLRSVYRESGKGRYRNSHVRERCRLKEDVVTRVEGGVLRLFGYLERMNESGVTKQIYRANMCDGKIGEGCPRKSYADHIGDILKKRAKF</sequence>
<evidence type="ECO:0000313" key="2">
    <source>
        <dbReference type="Proteomes" id="UP000299102"/>
    </source>
</evidence>
<accession>A0A4C1XF71</accession>
<protein>
    <submittedName>
        <fullName evidence="1">Uncharacterized protein</fullName>
    </submittedName>
</protein>
<gene>
    <name evidence="1" type="ORF">EVAR_31068_1</name>
</gene>
<keyword evidence="2" id="KW-1185">Reference proteome</keyword>
<evidence type="ECO:0000313" key="1">
    <source>
        <dbReference type="EMBL" id="GBP61740.1"/>
    </source>
</evidence>
<dbReference type="AlphaFoldDB" id="A0A4C1XF71"/>
<dbReference type="Proteomes" id="UP000299102">
    <property type="component" value="Unassembled WGS sequence"/>
</dbReference>
<organism evidence="1 2">
    <name type="scientific">Eumeta variegata</name>
    <name type="common">Bagworm moth</name>
    <name type="synonym">Eumeta japonica</name>
    <dbReference type="NCBI Taxonomy" id="151549"/>
    <lineage>
        <taxon>Eukaryota</taxon>
        <taxon>Metazoa</taxon>
        <taxon>Ecdysozoa</taxon>
        <taxon>Arthropoda</taxon>
        <taxon>Hexapoda</taxon>
        <taxon>Insecta</taxon>
        <taxon>Pterygota</taxon>
        <taxon>Neoptera</taxon>
        <taxon>Endopterygota</taxon>
        <taxon>Lepidoptera</taxon>
        <taxon>Glossata</taxon>
        <taxon>Ditrysia</taxon>
        <taxon>Tineoidea</taxon>
        <taxon>Psychidae</taxon>
        <taxon>Oiketicinae</taxon>
        <taxon>Eumeta</taxon>
    </lineage>
</organism>
<reference evidence="1 2" key="1">
    <citation type="journal article" date="2019" name="Commun. Biol.">
        <title>The bagworm genome reveals a unique fibroin gene that provides high tensile strength.</title>
        <authorList>
            <person name="Kono N."/>
            <person name="Nakamura H."/>
            <person name="Ohtoshi R."/>
            <person name="Tomita M."/>
            <person name="Numata K."/>
            <person name="Arakawa K."/>
        </authorList>
    </citation>
    <scope>NUCLEOTIDE SEQUENCE [LARGE SCALE GENOMIC DNA]</scope>
</reference>
<proteinExistence type="predicted"/>
<dbReference type="EMBL" id="BGZK01000821">
    <property type="protein sequence ID" value="GBP61740.1"/>
    <property type="molecule type" value="Genomic_DNA"/>
</dbReference>
<dbReference type="OrthoDB" id="425681at2759"/>
<name>A0A4C1XF71_EUMVA</name>